<evidence type="ECO:0000256" key="1">
    <source>
        <dbReference type="SAM" id="MobiDB-lite"/>
    </source>
</evidence>
<keyword evidence="2" id="KW-0732">Signal</keyword>
<reference evidence="3 4" key="1">
    <citation type="submission" date="2020-08" db="EMBL/GenBank/DDBJ databases">
        <title>Genomic Encyclopedia of Type Strains, Phase IV (KMG-IV): sequencing the most valuable type-strain genomes for metagenomic binning, comparative biology and taxonomic classification.</title>
        <authorList>
            <person name="Goeker M."/>
        </authorList>
    </citation>
    <scope>NUCLEOTIDE SEQUENCE [LARGE SCALE GENOMIC DNA]</scope>
    <source>
        <strain evidence="3 4">DSM 7051</strain>
    </source>
</reference>
<dbReference type="GO" id="GO:0009055">
    <property type="term" value="F:electron transfer activity"/>
    <property type="evidence" value="ECO:0007669"/>
    <property type="project" value="InterPro"/>
</dbReference>
<feature type="signal peptide" evidence="2">
    <location>
        <begin position="1"/>
        <end position="25"/>
    </location>
</feature>
<accession>A0A7X0KNS6</accession>
<dbReference type="EMBL" id="JACHOU010000025">
    <property type="protein sequence ID" value="MBB6357480.1"/>
    <property type="molecule type" value="Genomic_DNA"/>
</dbReference>
<proteinExistence type="predicted"/>
<evidence type="ECO:0000313" key="4">
    <source>
        <dbReference type="Proteomes" id="UP000536262"/>
    </source>
</evidence>
<feature type="chain" id="PRO_5030913797" evidence="2">
    <location>
        <begin position="26"/>
        <end position="138"/>
    </location>
</feature>
<dbReference type="RefSeq" id="WP_184702230.1">
    <property type="nucleotide sequence ID" value="NZ_BAABEG010000005.1"/>
</dbReference>
<organism evidence="3 4">
    <name type="scientific">Aminobacter aganoensis</name>
    <dbReference type="NCBI Taxonomy" id="83264"/>
    <lineage>
        <taxon>Bacteria</taxon>
        <taxon>Pseudomonadati</taxon>
        <taxon>Pseudomonadota</taxon>
        <taxon>Alphaproteobacteria</taxon>
        <taxon>Hyphomicrobiales</taxon>
        <taxon>Phyllobacteriaceae</taxon>
        <taxon>Aminobacter</taxon>
    </lineage>
</organism>
<dbReference type="InterPro" id="IPR036909">
    <property type="entry name" value="Cyt_c-like_dom_sf"/>
</dbReference>
<feature type="region of interest" description="Disordered" evidence="1">
    <location>
        <begin position="50"/>
        <end position="70"/>
    </location>
</feature>
<keyword evidence="4" id="KW-1185">Reference proteome</keyword>
<sequence>MYSRLLLSAAIAFAAATGISLSAAAQGSDSRAAADEILLAQAMRYDPMRPAMPSPGAAPRPEGNPEFDGLIDGPGAEETFYMCSACHSIALVKQQRLSDARWDYLWKWMIEEQGMADGGEELRETILNYLKEHYSSQR</sequence>
<protein>
    <submittedName>
        <fullName evidence="3">Uncharacterized protein</fullName>
    </submittedName>
</protein>
<dbReference type="Proteomes" id="UP000536262">
    <property type="component" value="Unassembled WGS sequence"/>
</dbReference>
<name>A0A7X0KNS6_9HYPH</name>
<dbReference type="GO" id="GO:0020037">
    <property type="term" value="F:heme binding"/>
    <property type="evidence" value="ECO:0007669"/>
    <property type="project" value="InterPro"/>
</dbReference>
<dbReference type="Gene3D" id="1.10.760.10">
    <property type="entry name" value="Cytochrome c-like domain"/>
    <property type="match status" value="1"/>
</dbReference>
<comment type="caution">
    <text evidence="3">The sequence shown here is derived from an EMBL/GenBank/DDBJ whole genome shotgun (WGS) entry which is preliminary data.</text>
</comment>
<dbReference type="SUPFAM" id="SSF46626">
    <property type="entry name" value="Cytochrome c"/>
    <property type="match status" value="1"/>
</dbReference>
<dbReference type="AlphaFoldDB" id="A0A7X0KNS6"/>
<evidence type="ECO:0000256" key="2">
    <source>
        <dbReference type="SAM" id="SignalP"/>
    </source>
</evidence>
<gene>
    <name evidence="3" type="ORF">GGR00_005303</name>
</gene>
<evidence type="ECO:0000313" key="3">
    <source>
        <dbReference type="EMBL" id="MBB6357480.1"/>
    </source>
</evidence>